<keyword evidence="16" id="KW-1185">Reference proteome</keyword>
<dbReference type="EMBL" id="WJBH02000003">
    <property type="protein sequence ID" value="KAI9561875.1"/>
    <property type="molecule type" value="Genomic_DNA"/>
</dbReference>
<evidence type="ECO:0000256" key="7">
    <source>
        <dbReference type="ARBA" id="ARBA00022833"/>
    </source>
</evidence>
<dbReference type="GO" id="GO:0017069">
    <property type="term" value="F:snRNA binding"/>
    <property type="evidence" value="ECO:0007669"/>
    <property type="project" value="TreeGrafter"/>
</dbReference>
<evidence type="ECO:0000259" key="14">
    <source>
        <dbReference type="PROSITE" id="PS50103"/>
    </source>
</evidence>
<reference evidence="15 16" key="1">
    <citation type="submission" date="2022-05" db="EMBL/GenBank/DDBJ databases">
        <title>A multi-omics perspective on studying reproductive biology in Daphnia sinensis.</title>
        <authorList>
            <person name="Jia J."/>
        </authorList>
    </citation>
    <scope>NUCLEOTIDE SEQUENCE [LARGE SCALE GENOMIC DNA]</scope>
    <source>
        <strain evidence="15 16">WSL</strain>
    </source>
</reference>
<dbReference type="AlphaFoldDB" id="A0AAD5LH17"/>
<dbReference type="GO" id="GO:0034472">
    <property type="term" value="P:snRNA 3'-end processing"/>
    <property type="evidence" value="ECO:0007669"/>
    <property type="project" value="TreeGrafter"/>
</dbReference>
<accession>A0AAD5LH17</accession>
<evidence type="ECO:0000256" key="13">
    <source>
        <dbReference type="PROSITE-ProRule" id="PRU00723"/>
    </source>
</evidence>
<name>A0AAD5LH17_9CRUS</name>
<keyword evidence="9" id="KW-0539">Nucleus</keyword>
<evidence type="ECO:0000256" key="1">
    <source>
        <dbReference type="ARBA" id="ARBA00004324"/>
    </source>
</evidence>
<feature type="zinc finger region" description="C3H1-type" evidence="13">
    <location>
        <begin position="267"/>
        <end position="295"/>
    </location>
</feature>
<dbReference type="Gene3D" id="3.30.420.10">
    <property type="entry name" value="Ribonuclease H-like superfamily/Ribonuclease H"/>
    <property type="match status" value="1"/>
</dbReference>
<keyword evidence="7 13" id="KW-0862">Zinc</keyword>
<dbReference type="InterPro" id="IPR000571">
    <property type="entry name" value="Znf_CCCH"/>
</dbReference>
<evidence type="ECO:0000313" key="15">
    <source>
        <dbReference type="EMBL" id="KAI9561875.1"/>
    </source>
</evidence>
<feature type="domain" description="C3H1-type" evidence="14">
    <location>
        <begin position="267"/>
        <end position="295"/>
    </location>
</feature>
<dbReference type="GO" id="GO:0005730">
    <property type="term" value="C:nucleolus"/>
    <property type="evidence" value="ECO:0007669"/>
    <property type="project" value="UniProtKB-SubCell"/>
</dbReference>
<organism evidence="15 16">
    <name type="scientific">Daphnia sinensis</name>
    <dbReference type="NCBI Taxonomy" id="1820382"/>
    <lineage>
        <taxon>Eukaryota</taxon>
        <taxon>Metazoa</taxon>
        <taxon>Ecdysozoa</taxon>
        <taxon>Arthropoda</taxon>
        <taxon>Crustacea</taxon>
        <taxon>Branchiopoda</taxon>
        <taxon>Diplostraca</taxon>
        <taxon>Cladocera</taxon>
        <taxon>Anomopoda</taxon>
        <taxon>Daphniidae</taxon>
        <taxon>Daphnia</taxon>
        <taxon>Daphnia similis group</taxon>
    </lineage>
</organism>
<evidence type="ECO:0000256" key="8">
    <source>
        <dbReference type="ARBA" id="ARBA00022990"/>
    </source>
</evidence>
<dbReference type="SUPFAM" id="SSF53098">
    <property type="entry name" value="Ribonuclease H-like"/>
    <property type="match status" value="1"/>
</dbReference>
<comment type="subcellular location">
    <subcellularLocation>
        <location evidence="1">Nucleus speckle</location>
    </subcellularLocation>
    <subcellularLocation>
        <location evidence="2">Nucleus</location>
        <location evidence="2">Nucleolus</location>
    </subcellularLocation>
</comment>
<comment type="subunit">
    <text evidence="11">Interacts with U1, U2, U4, U5 and U6 snRNAs.</text>
</comment>
<evidence type="ECO:0000313" key="16">
    <source>
        <dbReference type="Proteomes" id="UP000820818"/>
    </source>
</evidence>
<evidence type="ECO:0000256" key="11">
    <source>
        <dbReference type="ARBA" id="ARBA00062362"/>
    </source>
</evidence>
<dbReference type="GO" id="GO:0015030">
    <property type="term" value="C:Cajal body"/>
    <property type="evidence" value="ECO:0007669"/>
    <property type="project" value="TreeGrafter"/>
</dbReference>
<dbReference type="GO" id="GO:0000175">
    <property type="term" value="F:3'-5'-RNA exonuclease activity"/>
    <property type="evidence" value="ECO:0007669"/>
    <property type="project" value="TreeGrafter"/>
</dbReference>
<evidence type="ECO:0000256" key="3">
    <source>
        <dbReference type="ARBA" id="ARBA00008372"/>
    </source>
</evidence>
<keyword evidence="5 13" id="KW-0479">Metal-binding</keyword>
<comment type="similarity">
    <text evidence="3">Belongs to the CAF1 family.</text>
</comment>
<gene>
    <name evidence="15" type="ORF">GHT06_012837</name>
</gene>
<dbReference type="GO" id="GO:0016607">
    <property type="term" value="C:nuclear speck"/>
    <property type="evidence" value="ECO:0007669"/>
    <property type="project" value="UniProtKB-SubCell"/>
</dbReference>
<evidence type="ECO:0000256" key="12">
    <source>
        <dbReference type="ARBA" id="ARBA00071349"/>
    </source>
</evidence>
<evidence type="ECO:0000256" key="6">
    <source>
        <dbReference type="ARBA" id="ARBA00022771"/>
    </source>
</evidence>
<evidence type="ECO:0000256" key="4">
    <source>
        <dbReference type="ARBA" id="ARBA00022553"/>
    </source>
</evidence>
<dbReference type="GO" id="GO:0008270">
    <property type="term" value="F:zinc ion binding"/>
    <property type="evidence" value="ECO:0007669"/>
    <property type="project" value="UniProtKB-KW"/>
</dbReference>
<protein>
    <recommendedName>
        <fullName evidence="12">Target of EGR1 protein 1</fullName>
    </recommendedName>
</protein>
<evidence type="ECO:0000256" key="2">
    <source>
        <dbReference type="ARBA" id="ARBA00004604"/>
    </source>
</evidence>
<comment type="function">
    <text evidence="10">Inhibits cell growth rate and cell cycle. Induces CDKN1A expression as well as TGF-beta expression. Mediates the inhibitory growth effect of EGR1. Involved in the maturation of snRNAs and snRNA 3'-tail processing.</text>
</comment>
<dbReference type="InterPro" id="IPR012337">
    <property type="entry name" value="RNaseH-like_sf"/>
</dbReference>
<dbReference type="FunFam" id="3.30.420.10:FF:000039">
    <property type="entry name" value="Target of EGR1 protein 1"/>
    <property type="match status" value="1"/>
</dbReference>
<keyword evidence="8" id="KW-0007">Acetylation</keyword>
<dbReference type="InterPro" id="IPR036397">
    <property type="entry name" value="RNaseH_sf"/>
</dbReference>
<dbReference type="InterPro" id="IPR006941">
    <property type="entry name" value="RNase_CAF1"/>
</dbReference>
<keyword evidence="4" id="KW-0597">Phosphoprotein</keyword>
<dbReference type="SUPFAM" id="SSF90229">
    <property type="entry name" value="CCCH zinc finger"/>
    <property type="match status" value="1"/>
</dbReference>
<evidence type="ECO:0000256" key="9">
    <source>
        <dbReference type="ARBA" id="ARBA00023242"/>
    </source>
</evidence>
<evidence type="ECO:0000256" key="10">
    <source>
        <dbReference type="ARBA" id="ARBA00057484"/>
    </source>
</evidence>
<dbReference type="InterPro" id="IPR051181">
    <property type="entry name" value="CAF1_poly(A)_ribonucleases"/>
</dbReference>
<comment type="caution">
    <text evidence="15">The sequence shown here is derived from an EMBL/GenBank/DDBJ whole genome shotgun (WGS) entry which is preliminary data.</text>
</comment>
<sequence length="421" mass="48130">MEESFMVSVFDVHKDNLQFVWPSIVCSIQNASFIAVDCELSGLGSRKLINSQAVDDRYKNISEVAKTRSIISLGLSCFKLSECEKTLNFNVQTFNFMALCAEDFLVEPSALQFLVTHGFDFHKQYSQGVSYNRGNDISIKGKSKKSTWDLRDLFTVMVSAKVPLVLHNGLVDLVFLYQNLYADLPTKLSSFLADLEMMFPSGIYDTKFVAEFSLRTSASFLEYIFRSHQVKNINLKNSCRPHVTCNHTLIESDFVDFWDCSPRLQNEENMEICPNYINHGFCNSASNCKKSHDVYRAVLLEEQKKSKKRKRKDESQVVSCEASPVMSVIESPRQERFRGHRAGHDAFMTGFCFASFIAQRSSFLPENVHTVCWKNLLDRIVDVRNRVCLSGKDFPLVIQKSAFSKCSKSHLEKYERLFPGL</sequence>
<proteinExistence type="inferred from homology"/>
<evidence type="ECO:0000256" key="5">
    <source>
        <dbReference type="ARBA" id="ARBA00022723"/>
    </source>
</evidence>
<keyword evidence="6 13" id="KW-0863">Zinc-finger</keyword>
<dbReference type="Proteomes" id="UP000820818">
    <property type="component" value="Linkage Group LG3"/>
</dbReference>
<dbReference type="PROSITE" id="PS50103">
    <property type="entry name" value="ZF_C3H1"/>
    <property type="match status" value="1"/>
</dbReference>
<dbReference type="InterPro" id="IPR036855">
    <property type="entry name" value="Znf_CCCH_sf"/>
</dbReference>
<dbReference type="Pfam" id="PF04857">
    <property type="entry name" value="CAF1"/>
    <property type="match status" value="2"/>
</dbReference>
<dbReference type="PANTHER" id="PTHR15092:SF37">
    <property type="entry name" value="TARGET OF EGR1 PROTEIN 1"/>
    <property type="match status" value="1"/>
</dbReference>
<dbReference type="PANTHER" id="PTHR15092">
    <property type="entry name" value="POLY A -SPECIFIC RIBONUCLEASE/TARGET OF EGR1, MEMBER 1"/>
    <property type="match status" value="1"/>
</dbReference>